<organism evidence="2 3">
    <name type="scientific">Etheostoma spectabile</name>
    <name type="common">orangethroat darter</name>
    <dbReference type="NCBI Taxonomy" id="54343"/>
    <lineage>
        <taxon>Eukaryota</taxon>
        <taxon>Metazoa</taxon>
        <taxon>Chordata</taxon>
        <taxon>Craniata</taxon>
        <taxon>Vertebrata</taxon>
        <taxon>Euteleostomi</taxon>
        <taxon>Actinopterygii</taxon>
        <taxon>Neopterygii</taxon>
        <taxon>Teleostei</taxon>
        <taxon>Neoteleostei</taxon>
        <taxon>Acanthomorphata</taxon>
        <taxon>Eupercaria</taxon>
        <taxon>Perciformes</taxon>
        <taxon>Percoidei</taxon>
        <taxon>Percidae</taxon>
        <taxon>Etheostomatinae</taxon>
        <taxon>Etheostoma</taxon>
    </lineage>
</organism>
<evidence type="ECO:0000313" key="2">
    <source>
        <dbReference type="EMBL" id="KAA8588404.1"/>
    </source>
</evidence>
<sequence>MVSRREDEDLWLCLKMDFYNVSDMILSENTLLFLSFVSVLSLFLYLIMVMSWWGNSLNEIWTRWVEKRSQNHATASVLQPR</sequence>
<keyword evidence="1" id="KW-0812">Transmembrane</keyword>
<feature type="transmembrane region" description="Helical" evidence="1">
    <location>
        <begin position="31"/>
        <end position="53"/>
    </location>
</feature>
<dbReference type="Proteomes" id="UP000327493">
    <property type="component" value="Chromosome 11"/>
</dbReference>
<keyword evidence="1" id="KW-1133">Transmembrane helix</keyword>
<dbReference type="AlphaFoldDB" id="A0A5J5D4T5"/>
<reference evidence="2 3" key="1">
    <citation type="submission" date="2019-08" db="EMBL/GenBank/DDBJ databases">
        <title>A chromosome-level genome assembly, high-density linkage maps, and genome scans reveal the genomic architecture of hybrid incompatibilities underlying speciation via character displacement in darters (Percidae: Etheostominae).</title>
        <authorList>
            <person name="Moran R.L."/>
            <person name="Catchen J.M."/>
            <person name="Fuller R.C."/>
        </authorList>
    </citation>
    <scope>NUCLEOTIDE SEQUENCE [LARGE SCALE GENOMIC DNA]</scope>
    <source>
        <strain evidence="2">EspeVRDwgs_2016</strain>
        <tissue evidence="2">Muscle</tissue>
    </source>
</reference>
<name>A0A5J5D4T5_9PERO</name>
<evidence type="ECO:0000256" key="1">
    <source>
        <dbReference type="SAM" id="Phobius"/>
    </source>
</evidence>
<proteinExistence type="predicted"/>
<accession>A0A5J5D4T5</accession>
<keyword evidence="1" id="KW-0472">Membrane</keyword>
<evidence type="ECO:0000313" key="3">
    <source>
        <dbReference type="Proteomes" id="UP000327493"/>
    </source>
</evidence>
<protein>
    <submittedName>
        <fullName evidence="2">Uncharacterized protein</fullName>
    </submittedName>
</protein>
<comment type="caution">
    <text evidence="2">The sequence shown here is derived from an EMBL/GenBank/DDBJ whole genome shotgun (WGS) entry which is preliminary data.</text>
</comment>
<gene>
    <name evidence="2" type="ORF">FQN60_001598</name>
</gene>
<keyword evidence="3" id="KW-1185">Reference proteome</keyword>
<dbReference type="EMBL" id="VOFY01000011">
    <property type="protein sequence ID" value="KAA8588404.1"/>
    <property type="molecule type" value="Genomic_DNA"/>
</dbReference>